<keyword evidence="3" id="KW-1185">Reference proteome</keyword>
<comment type="caution">
    <text evidence="2">The sequence shown here is derived from an EMBL/GenBank/DDBJ whole genome shotgun (WGS) entry which is preliminary data.</text>
</comment>
<dbReference type="RefSeq" id="WP_191744807.1">
    <property type="nucleotide sequence ID" value="NZ_JACSQU010000003.1"/>
</dbReference>
<dbReference type="InterPro" id="IPR018666">
    <property type="entry name" value="DUF2125"/>
</dbReference>
<keyword evidence="1" id="KW-0812">Transmembrane</keyword>
<keyword evidence="1" id="KW-0472">Membrane</keyword>
<name>A0ABR8R3V0_9CAUL</name>
<accession>A0ABR8R3V0</accession>
<evidence type="ECO:0000313" key="2">
    <source>
        <dbReference type="EMBL" id="MBD7942454.1"/>
    </source>
</evidence>
<dbReference type="Pfam" id="PF09898">
    <property type="entry name" value="DUF2125"/>
    <property type="match status" value="1"/>
</dbReference>
<evidence type="ECO:0000256" key="1">
    <source>
        <dbReference type="SAM" id="Phobius"/>
    </source>
</evidence>
<dbReference type="EMBL" id="JACSQU010000003">
    <property type="protein sequence ID" value="MBD7942454.1"/>
    <property type="molecule type" value="Genomic_DNA"/>
</dbReference>
<keyword evidence="1" id="KW-1133">Transmembrane helix</keyword>
<gene>
    <name evidence="2" type="ORF">H9656_13745</name>
</gene>
<evidence type="ECO:0000313" key="3">
    <source>
        <dbReference type="Proteomes" id="UP000638918"/>
    </source>
</evidence>
<reference evidence="2 3" key="1">
    <citation type="submission" date="2020-08" db="EMBL/GenBank/DDBJ databases">
        <title>A Genomic Blueprint of the Chicken Gut Microbiome.</title>
        <authorList>
            <person name="Gilroy R."/>
            <person name="Ravi A."/>
            <person name="Getino M."/>
            <person name="Pursley I."/>
            <person name="Horton D.L."/>
            <person name="Alikhan N.-F."/>
            <person name="Baker D."/>
            <person name="Gharbi K."/>
            <person name="Hall N."/>
            <person name="Watson M."/>
            <person name="Adriaenssens E.M."/>
            <person name="Foster-Nyarko E."/>
            <person name="Jarju S."/>
            <person name="Secka A."/>
            <person name="Antonio M."/>
            <person name="Oren A."/>
            <person name="Chaudhuri R."/>
            <person name="La Ragione R.M."/>
            <person name="Hildebrand F."/>
            <person name="Pallen M.J."/>
        </authorList>
    </citation>
    <scope>NUCLEOTIDE SEQUENCE [LARGE SCALE GENOMIC DNA]</scope>
    <source>
        <strain evidence="2 3">Sa3CVA3</strain>
    </source>
</reference>
<sequence length="352" mass="37582">MTDAAPHHSRKGLIIPFAIVAIVLVLWSGWWFYLTQQIERRMEAQIAELQQGGWTIEHAGISTTGWPMHARVTIKHLDVVAPSGHAIAAPEMIAQSNAYNPTRWVLAAPEGLIVTRAQKGKTAIRADGIRMSVHGLTQRWPNLALELEKPVFTALPDAEPFPLKQARLVQVYMRPHLIGSDTPTDDVDVLFRLVDGEGRPDGPVESFAQSGMLSAQIETVVEKASALRRGADAKGLLSAWTAAGGRFIDVKGQLQAGESKAFVSSDALSADDKGQLEGQVFVRAENPLPAIVGLASAQQGGALDRAAVARAAAATPQGGTEGASQDVELAVLFRGGRTYLGPFALAPAPQLF</sequence>
<feature type="transmembrane region" description="Helical" evidence="1">
    <location>
        <begin position="12"/>
        <end position="33"/>
    </location>
</feature>
<protein>
    <submittedName>
        <fullName evidence="2">DUF2125 domain-containing protein</fullName>
    </submittedName>
</protein>
<proteinExistence type="predicted"/>
<dbReference type="Proteomes" id="UP000638918">
    <property type="component" value="Unassembled WGS sequence"/>
</dbReference>
<organism evidence="2 3">
    <name type="scientific">Brevundimonas guildfordensis</name>
    <dbReference type="NCBI Taxonomy" id="2762241"/>
    <lineage>
        <taxon>Bacteria</taxon>
        <taxon>Pseudomonadati</taxon>
        <taxon>Pseudomonadota</taxon>
        <taxon>Alphaproteobacteria</taxon>
        <taxon>Caulobacterales</taxon>
        <taxon>Caulobacteraceae</taxon>
        <taxon>Brevundimonas</taxon>
    </lineage>
</organism>